<name>A0A7S3GHU1_9EUKA</name>
<gene>
    <name evidence="2" type="ORF">PBIL07802_LOCUS29170</name>
</gene>
<dbReference type="EMBL" id="HBIB01044622">
    <property type="protein sequence ID" value="CAE0266828.1"/>
    <property type="molecule type" value="Transcribed_RNA"/>
</dbReference>
<sequence length="248" mass="29000">MMRSHPRSPHLSVVAPVKQGWAEDSSEYVPLSPTRPTFLVEEASSRMEAQVLDVLQQERDVHLHDEHSTMSSAVAEFEARLKRVLDEDERLEKQEEKLRLSNAKLKHEVAMVDMELAKVRRKKREEELQCEDARRQAEKDKKRLAELRAIKRLYHRERSQAKILENEKAGAVRESKMVAKLEAAKLERERMEVEAKRLIEKLEKAEKKRQQLEKEVEFLTESVRLDREVKLTDAVFSAHTVAYLDAVR</sequence>
<organism evidence="2">
    <name type="scientific">Palpitomonas bilix</name>
    <dbReference type="NCBI Taxonomy" id="652834"/>
    <lineage>
        <taxon>Eukaryota</taxon>
        <taxon>Eukaryota incertae sedis</taxon>
    </lineage>
</organism>
<evidence type="ECO:0000313" key="2">
    <source>
        <dbReference type="EMBL" id="CAE0266828.1"/>
    </source>
</evidence>
<keyword evidence="1" id="KW-0175">Coiled coil</keyword>
<feature type="coiled-coil region" evidence="1">
    <location>
        <begin position="74"/>
        <end position="222"/>
    </location>
</feature>
<dbReference type="AlphaFoldDB" id="A0A7S3GHU1"/>
<reference evidence="2" key="1">
    <citation type="submission" date="2021-01" db="EMBL/GenBank/DDBJ databases">
        <authorList>
            <person name="Corre E."/>
            <person name="Pelletier E."/>
            <person name="Niang G."/>
            <person name="Scheremetjew M."/>
            <person name="Finn R."/>
            <person name="Kale V."/>
            <person name="Holt S."/>
            <person name="Cochrane G."/>
            <person name="Meng A."/>
            <person name="Brown T."/>
            <person name="Cohen L."/>
        </authorList>
    </citation>
    <scope>NUCLEOTIDE SEQUENCE</scope>
    <source>
        <strain evidence="2">NIES-2562</strain>
    </source>
</reference>
<proteinExistence type="predicted"/>
<protein>
    <submittedName>
        <fullName evidence="2">Uncharacterized protein</fullName>
    </submittedName>
</protein>
<accession>A0A7S3GHU1</accession>
<evidence type="ECO:0000256" key="1">
    <source>
        <dbReference type="SAM" id="Coils"/>
    </source>
</evidence>